<proteinExistence type="predicted"/>
<name>A0AAU8CMN3_9HYPH</name>
<reference evidence="2" key="1">
    <citation type="submission" date="2024-06" db="EMBL/GenBank/DDBJ databases">
        <title>Mesorhizobium karijinii sp. nov., a symbiont of the iconic Swainsona formosa from arid Australia.</title>
        <authorList>
            <person name="Hill Y.J."/>
            <person name="Watkin E.L.J."/>
            <person name="O'Hara G.W."/>
            <person name="Terpolilli J."/>
            <person name="Tye M.L."/>
            <person name="Kohlmeier M.G."/>
        </authorList>
    </citation>
    <scope>NUCLEOTIDE SEQUENCE</scope>
    <source>
        <strain evidence="2">WSM2240</strain>
    </source>
</reference>
<protein>
    <submittedName>
        <fullName evidence="2">Uncharacterized protein</fullName>
    </submittedName>
</protein>
<dbReference type="EMBL" id="CP159253">
    <property type="protein sequence ID" value="XCG47842.1"/>
    <property type="molecule type" value="Genomic_DNA"/>
</dbReference>
<sequence length="275" mass="29991">MDWSAAIEKHREALKHILAALVAMAGLGGQFTFFPQEGASPRGSAQAEKSRLSPALPRHLRLAVLRLLRPAESATRRLIIALARGLVVTLPPPRKAPQTGKTKIVPTILSNGVGTGIAMPSAIPGGSSSACVPRALSLPLFDPLQHPFRPRGRKQNGVPRISLPGFTQPFPIASRRPPAPDDAVDSGRLGRRLEALASALDDLPRHALRFARWRIRRDAAARDKEPHDAGRIRRLWPLRMGRPPGSRRRPSHEVHEVLTAAHGLAFWALEHPDTS</sequence>
<feature type="region of interest" description="Disordered" evidence="1">
    <location>
        <begin position="148"/>
        <end position="185"/>
    </location>
</feature>
<dbReference type="RefSeq" id="WP_353644617.1">
    <property type="nucleotide sequence ID" value="NZ_CP159253.1"/>
</dbReference>
<gene>
    <name evidence="2" type="ORF">ABVK50_21660</name>
</gene>
<accession>A0AAU8CMN3</accession>
<organism evidence="2">
    <name type="scientific">Mesorhizobium sp. WSM2240</name>
    <dbReference type="NCBI Taxonomy" id="3228851"/>
    <lineage>
        <taxon>Bacteria</taxon>
        <taxon>Pseudomonadati</taxon>
        <taxon>Pseudomonadota</taxon>
        <taxon>Alphaproteobacteria</taxon>
        <taxon>Hyphomicrobiales</taxon>
        <taxon>Phyllobacteriaceae</taxon>
        <taxon>Mesorhizobium</taxon>
    </lineage>
</organism>
<dbReference type="AlphaFoldDB" id="A0AAU8CMN3"/>
<evidence type="ECO:0000313" key="2">
    <source>
        <dbReference type="EMBL" id="XCG47842.1"/>
    </source>
</evidence>
<evidence type="ECO:0000256" key="1">
    <source>
        <dbReference type="SAM" id="MobiDB-lite"/>
    </source>
</evidence>